<keyword evidence="7 8" id="KW-0472">Membrane</keyword>
<dbReference type="EMBL" id="OBML01000003">
    <property type="protein sequence ID" value="SOC00914.1"/>
    <property type="molecule type" value="Genomic_DNA"/>
</dbReference>
<dbReference type="InterPro" id="IPR020846">
    <property type="entry name" value="MFS_dom"/>
</dbReference>
<dbReference type="RefSeq" id="WP_097174427.1">
    <property type="nucleotide sequence ID" value="NZ_OBML01000003.1"/>
</dbReference>
<feature type="transmembrane region" description="Helical" evidence="8">
    <location>
        <begin position="12"/>
        <end position="28"/>
    </location>
</feature>
<feature type="transmembrane region" description="Helical" evidence="8">
    <location>
        <begin position="348"/>
        <end position="366"/>
    </location>
</feature>
<keyword evidence="3 8" id="KW-0813">Transport</keyword>
<dbReference type="InterPro" id="IPR011701">
    <property type="entry name" value="MFS"/>
</dbReference>
<dbReference type="Gene3D" id="1.20.1720.10">
    <property type="entry name" value="Multidrug resistance protein D"/>
    <property type="match status" value="1"/>
</dbReference>
<dbReference type="STRING" id="538381.GCA_001696535_04509"/>
<keyword evidence="6 8" id="KW-1133">Transmembrane helix</keyword>
<dbReference type="NCBIfam" id="TIGR00710">
    <property type="entry name" value="efflux_Bcr_CflA"/>
    <property type="match status" value="1"/>
</dbReference>
<dbReference type="InterPro" id="IPR001958">
    <property type="entry name" value="Tet-R_TetA/multi-R_MdtG-like"/>
</dbReference>
<organism evidence="10 11">
    <name type="scientific">Stappia indica</name>
    <dbReference type="NCBI Taxonomy" id="538381"/>
    <lineage>
        <taxon>Bacteria</taxon>
        <taxon>Pseudomonadati</taxon>
        <taxon>Pseudomonadota</taxon>
        <taxon>Alphaproteobacteria</taxon>
        <taxon>Hyphomicrobiales</taxon>
        <taxon>Stappiaceae</taxon>
        <taxon>Stappia</taxon>
    </lineage>
</organism>
<evidence type="ECO:0000256" key="7">
    <source>
        <dbReference type="ARBA" id="ARBA00023136"/>
    </source>
</evidence>
<dbReference type="CDD" id="cd17320">
    <property type="entry name" value="MFS_MdfA_MDR_like"/>
    <property type="match status" value="1"/>
</dbReference>
<dbReference type="InterPro" id="IPR036259">
    <property type="entry name" value="MFS_trans_sf"/>
</dbReference>
<protein>
    <recommendedName>
        <fullName evidence="8">Bcr/CflA family efflux transporter</fullName>
    </recommendedName>
</protein>
<evidence type="ECO:0000256" key="1">
    <source>
        <dbReference type="ARBA" id="ARBA00004651"/>
    </source>
</evidence>
<dbReference type="PANTHER" id="PTHR42718:SF9">
    <property type="entry name" value="MAJOR FACILITATOR SUPERFAMILY MULTIDRUG TRANSPORTER MFSC"/>
    <property type="match status" value="1"/>
</dbReference>
<feature type="transmembrane region" description="Helical" evidence="8">
    <location>
        <begin position="48"/>
        <end position="68"/>
    </location>
</feature>
<dbReference type="PROSITE" id="PS50850">
    <property type="entry name" value="MFS"/>
    <property type="match status" value="1"/>
</dbReference>
<dbReference type="Proteomes" id="UP000219331">
    <property type="component" value="Unassembled WGS sequence"/>
</dbReference>
<sequence>MLKPDTLKPDTWALTILLASLTALGPISTDMYLPALPSILRDLGTTHASVQLTLSVFLVGFAAGQVFYGPLADRIGRKPVLIAGLAIYAVASLACTLAPSVEVLIVARFCQAFGAAGPVVLARAVVRDLYEGPRAGQELARMGSIMGLAPAIAPFFGGLIAAAGGWRFVFLVSVAFAAVVIVGIWRGLPETIRARETAPFSIRAILSGFAGLLRHRAYAAYLAVVTLTYCGLFAFISGSSFVLQDIFGLSPSLYGIAFGVCAGAYVVGTLIGQRLAPRKGAEVTILTGCAALALGGAAMIAAVLAAPSAVSVIAPMMLYMVGVGLALPQAQAAALMPFPDRAGSASSLMGICQMSIAAAVGIGVGATHGGTALPLALIIAANGAGAVLALLVSRRARMAG</sequence>
<name>A0A285S7D7_9HYPH</name>
<feature type="transmembrane region" description="Helical" evidence="8">
    <location>
        <begin position="80"/>
        <end position="99"/>
    </location>
</feature>
<feature type="transmembrane region" description="Helical" evidence="8">
    <location>
        <begin position="138"/>
        <end position="162"/>
    </location>
</feature>
<accession>A0A285S7D7</accession>
<dbReference type="InterPro" id="IPR004812">
    <property type="entry name" value="Efflux_drug-R_Bcr/CmlA"/>
</dbReference>
<evidence type="ECO:0000256" key="2">
    <source>
        <dbReference type="ARBA" id="ARBA00006236"/>
    </source>
</evidence>
<evidence type="ECO:0000256" key="6">
    <source>
        <dbReference type="ARBA" id="ARBA00022989"/>
    </source>
</evidence>
<evidence type="ECO:0000256" key="5">
    <source>
        <dbReference type="ARBA" id="ARBA00022692"/>
    </source>
</evidence>
<dbReference type="GO" id="GO:0042910">
    <property type="term" value="F:xenobiotic transmembrane transporter activity"/>
    <property type="evidence" value="ECO:0007669"/>
    <property type="project" value="InterPro"/>
</dbReference>
<keyword evidence="8" id="KW-0997">Cell inner membrane</keyword>
<evidence type="ECO:0000256" key="3">
    <source>
        <dbReference type="ARBA" id="ARBA00022448"/>
    </source>
</evidence>
<gene>
    <name evidence="10" type="ORF">SAMN05421512_103398</name>
</gene>
<evidence type="ECO:0000313" key="10">
    <source>
        <dbReference type="EMBL" id="SOC00914.1"/>
    </source>
</evidence>
<comment type="subcellular location">
    <subcellularLocation>
        <location evidence="8">Cell inner membrane</location>
        <topology evidence="8">Multi-pass membrane protein</topology>
    </subcellularLocation>
    <subcellularLocation>
        <location evidence="1">Cell membrane</location>
        <topology evidence="1">Multi-pass membrane protein</topology>
    </subcellularLocation>
</comment>
<reference evidence="10 11" key="1">
    <citation type="submission" date="2017-08" db="EMBL/GenBank/DDBJ databases">
        <authorList>
            <person name="de Groot N.N."/>
        </authorList>
    </citation>
    <scope>NUCLEOTIDE SEQUENCE [LARGE SCALE GENOMIC DNA]</scope>
    <source>
        <strain evidence="10 11">USBA 352</strain>
    </source>
</reference>
<keyword evidence="4" id="KW-1003">Cell membrane</keyword>
<feature type="transmembrane region" description="Helical" evidence="8">
    <location>
        <begin position="168"/>
        <end position="188"/>
    </location>
</feature>
<dbReference type="PRINTS" id="PR01035">
    <property type="entry name" value="TCRTETA"/>
</dbReference>
<dbReference type="Pfam" id="PF07690">
    <property type="entry name" value="MFS_1"/>
    <property type="match status" value="1"/>
</dbReference>
<feature type="transmembrane region" description="Helical" evidence="8">
    <location>
        <begin position="218"/>
        <end position="241"/>
    </location>
</feature>
<keyword evidence="11" id="KW-1185">Reference proteome</keyword>
<feature type="transmembrane region" description="Helical" evidence="8">
    <location>
        <begin position="105"/>
        <end position="126"/>
    </location>
</feature>
<dbReference type="AlphaFoldDB" id="A0A285S7D7"/>
<dbReference type="GO" id="GO:0005886">
    <property type="term" value="C:plasma membrane"/>
    <property type="evidence" value="ECO:0007669"/>
    <property type="project" value="UniProtKB-SubCell"/>
</dbReference>
<evidence type="ECO:0000256" key="8">
    <source>
        <dbReference type="RuleBase" id="RU365088"/>
    </source>
</evidence>
<feature type="transmembrane region" description="Helical" evidence="8">
    <location>
        <begin position="283"/>
        <end position="306"/>
    </location>
</feature>
<proteinExistence type="inferred from homology"/>
<dbReference type="PANTHER" id="PTHR42718">
    <property type="entry name" value="MAJOR FACILITATOR SUPERFAMILY MULTIDRUG TRANSPORTER MFSC"/>
    <property type="match status" value="1"/>
</dbReference>
<keyword evidence="5 8" id="KW-0812">Transmembrane</keyword>
<dbReference type="SUPFAM" id="SSF103473">
    <property type="entry name" value="MFS general substrate transporter"/>
    <property type="match status" value="1"/>
</dbReference>
<dbReference type="GO" id="GO:1990961">
    <property type="term" value="P:xenobiotic detoxification by transmembrane export across the plasma membrane"/>
    <property type="evidence" value="ECO:0007669"/>
    <property type="project" value="InterPro"/>
</dbReference>
<evidence type="ECO:0000259" key="9">
    <source>
        <dbReference type="PROSITE" id="PS50850"/>
    </source>
</evidence>
<evidence type="ECO:0000313" key="11">
    <source>
        <dbReference type="Proteomes" id="UP000219331"/>
    </source>
</evidence>
<comment type="similarity">
    <text evidence="2 8">Belongs to the major facilitator superfamily. Bcr/CmlA family.</text>
</comment>
<feature type="domain" description="Major facilitator superfamily (MFS) profile" evidence="9">
    <location>
        <begin position="14"/>
        <end position="397"/>
    </location>
</feature>
<feature type="transmembrane region" description="Helical" evidence="8">
    <location>
        <begin position="253"/>
        <end position="271"/>
    </location>
</feature>
<feature type="transmembrane region" description="Helical" evidence="8">
    <location>
        <begin position="312"/>
        <end position="336"/>
    </location>
</feature>
<dbReference type="OrthoDB" id="9800416at2"/>
<evidence type="ECO:0000256" key="4">
    <source>
        <dbReference type="ARBA" id="ARBA00022475"/>
    </source>
</evidence>
<feature type="transmembrane region" description="Helical" evidence="8">
    <location>
        <begin position="372"/>
        <end position="392"/>
    </location>
</feature>
<dbReference type="FunFam" id="1.20.1720.10:FF:000005">
    <property type="entry name" value="Bcr/CflA family efflux transporter"/>
    <property type="match status" value="1"/>
</dbReference>